<keyword evidence="1" id="KW-0472">Membrane</keyword>
<name>A0AAV5W862_9BILA</name>
<keyword evidence="1" id="KW-1133">Transmembrane helix</keyword>
<evidence type="ECO:0000313" key="2">
    <source>
        <dbReference type="EMBL" id="GMT27920.1"/>
    </source>
</evidence>
<reference evidence="2" key="1">
    <citation type="submission" date="2023-10" db="EMBL/GenBank/DDBJ databases">
        <title>Genome assembly of Pristionchus species.</title>
        <authorList>
            <person name="Yoshida K."/>
            <person name="Sommer R.J."/>
        </authorList>
    </citation>
    <scope>NUCLEOTIDE SEQUENCE</scope>
    <source>
        <strain evidence="2">RS5133</strain>
    </source>
</reference>
<dbReference type="Proteomes" id="UP001432322">
    <property type="component" value="Unassembled WGS sequence"/>
</dbReference>
<gene>
    <name evidence="2" type="ORF">PFISCL1PPCAC_19217</name>
</gene>
<comment type="caution">
    <text evidence="2">The sequence shown here is derived from an EMBL/GenBank/DDBJ whole genome shotgun (WGS) entry which is preliminary data.</text>
</comment>
<keyword evidence="1" id="KW-0812">Transmembrane</keyword>
<organism evidence="2 3">
    <name type="scientific">Pristionchus fissidentatus</name>
    <dbReference type="NCBI Taxonomy" id="1538716"/>
    <lineage>
        <taxon>Eukaryota</taxon>
        <taxon>Metazoa</taxon>
        <taxon>Ecdysozoa</taxon>
        <taxon>Nematoda</taxon>
        <taxon>Chromadorea</taxon>
        <taxon>Rhabditida</taxon>
        <taxon>Rhabditina</taxon>
        <taxon>Diplogasteromorpha</taxon>
        <taxon>Diplogasteroidea</taxon>
        <taxon>Neodiplogasteridae</taxon>
        <taxon>Pristionchus</taxon>
    </lineage>
</organism>
<sequence>MSGLKSINVEKKKLKDLQEVLKRIGMNTNCNVQYVNTKRVVTHEEFELIRLIADNSSDQIHISPKLDDDDQCNDKYLLYPNFDQCDYNVLNSICAKCKEVCVEYECDSLSVEEWIKIRQKMLSREFFLTYLLVFVGESIASSILFAIHGVKFESKKLARGELGIKFYSNEDGKKIFCRHFDGKCYVCLFDGLFSTEFCLYHCLDYNLNRVRMTMKWYKDEKELKMSRDDYMEKTLKANSRIPPSKKRFGNIYVMVNYGIISGVLPRIFGYIDCHRRTRV</sequence>
<accession>A0AAV5W862</accession>
<feature type="transmembrane region" description="Helical" evidence="1">
    <location>
        <begin position="126"/>
        <end position="147"/>
    </location>
</feature>
<dbReference type="AlphaFoldDB" id="A0AAV5W862"/>
<evidence type="ECO:0000313" key="3">
    <source>
        <dbReference type="Proteomes" id="UP001432322"/>
    </source>
</evidence>
<feature type="transmembrane region" description="Helical" evidence="1">
    <location>
        <begin position="251"/>
        <end position="271"/>
    </location>
</feature>
<dbReference type="EMBL" id="BTSY01000005">
    <property type="protein sequence ID" value="GMT27920.1"/>
    <property type="molecule type" value="Genomic_DNA"/>
</dbReference>
<evidence type="ECO:0000256" key="1">
    <source>
        <dbReference type="SAM" id="Phobius"/>
    </source>
</evidence>
<keyword evidence="3" id="KW-1185">Reference proteome</keyword>
<protein>
    <submittedName>
        <fullName evidence="2">Uncharacterized protein</fullName>
    </submittedName>
</protein>
<proteinExistence type="predicted"/>